<proteinExistence type="predicted"/>
<dbReference type="AlphaFoldDB" id="D1AHX8"/>
<name>D1AHX8_SEBTE</name>
<dbReference type="eggNOG" id="COG3655">
    <property type="taxonomic scope" value="Bacteria"/>
</dbReference>
<keyword evidence="3" id="KW-1185">Reference proteome</keyword>
<dbReference type="GO" id="GO:0003677">
    <property type="term" value="F:DNA binding"/>
    <property type="evidence" value="ECO:0007669"/>
    <property type="project" value="InterPro"/>
</dbReference>
<dbReference type="Proteomes" id="UP000000845">
    <property type="component" value="Chromosome"/>
</dbReference>
<dbReference type="Gene3D" id="1.10.260.40">
    <property type="entry name" value="lambda repressor-like DNA-binding domains"/>
    <property type="match status" value="1"/>
</dbReference>
<dbReference type="HOGENOM" id="CLU_066192_31_3_0"/>
<evidence type="ECO:0000313" key="2">
    <source>
        <dbReference type="EMBL" id="ACZ08362.1"/>
    </source>
</evidence>
<protein>
    <recommendedName>
        <fullName evidence="1">HTH cro/C1-type domain-containing protein</fullName>
    </recommendedName>
</protein>
<reference evidence="3" key="1">
    <citation type="submission" date="2009-09" db="EMBL/GenBank/DDBJ databases">
        <title>The complete chromosome of Sebaldella termitidis ATCC 33386.</title>
        <authorList>
            <consortium name="US DOE Joint Genome Institute (JGI-PGF)"/>
            <person name="Lucas S."/>
            <person name="Copeland A."/>
            <person name="Lapidus A."/>
            <person name="Glavina del Rio T."/>
            <person name="Dalin E."/>
            <person name="Tice H."/>
            <person name="Bruce D."/>
            <person name="Goodwin L."/>
            <person name="Pitluck S."/>
            <person name="Kyrpides N."/>
            <person name="Mavromatis K."/>
            <person name="Ivanova N."/>
            <person name="Mikhailova N."/>
            <person name="Sims D."/>
            <person name="Meincke L."/>
            <person name="Brettin T."/>
            <person name="Detter J.C."/>
            <person name="Han C."/>
            <person name="Larimer F."/>
            <person name="Land M."/>
            <person name="Hauser L."/>
            <person name="Markowitz V."/>
            <person name="Cheng J.F."/>
            <person name="Hugenholtz P."/>
            <person name="Woyke T."/>
            <person name="Wu D."/>
            <person name="Eisen J.A."/>
        </authorList>
    </citation>
    <scope>NUCLEOTIDE SEQUENCE [LARGE SCALE GENOMIC DNA]</scope>
    <source>
        <strain evidence="3">ATCC 33386 / NCTC 11300</strain>
    </source>
</reference>
<feature type="domain" description="HTH cro/C1-type" evidence="1">
    <location>
        <begin position="5"/>
        <end position="70"/>
    </location>
</feature>
<evidence type="ECO:0000259" key="1">
    <source>
        <dbReference type="Pfam" id="PF13443"/>
    </source>
</evidence>
<dbReference type="EMBL" id="CP001739">
    <property type="protein sequence ID" value="ACZ08362.1"/>
    <property type="molecule type" value="Genomic_DNA"/>
</dbReference>
<dbReference type="KEGG" id="str:Sterm_1502"/>
<dbReference type="InterPro" id="IPR010982">
    <property type="entry name" value="Lambda_DNA-bd_dom_sf"/>
</dbReference>
<evidence type="ECO:0000313" key="3">
    <source>
        <dbReference type="Proteomes" id="UP000000845"/>
    </source>
</evidence>
<accession>D1AHX8</accession>
<sequence length="72" mass="8625">MFKSRLNILMAERNINKLTDLQNAMEKKGYKISYPTLHRIFHGNKLDKMNLESVVKLINFFNCTFEELFDIR</sequence>
<dbReference type="RefSeq" id="WP_012860958.1">
    <property type="nucleotide sequence ID" value="NC_013517.1"/>
</dbReference>
<organism evidence="2 3">
    <name type="scientific">Sebaldella termitidis (strain ATCC 33386 / NCTC 11300)</name>
    <dbReference type="NCBI Taxonomy" id="526218"/>
    <lineage>
        <taxon>Bacteria</taxon>
        <taxon>Fusobacteriati</taxon>
        <taxon>Fusobacteriota</taxon>
        <taxon>Fusobacteriia</taxon>
        <taxon>Fusobacteriales</taxon>
        <taxon>Leptotrichiaceae</taxon>
        <taxon>Sebaldella</taxon>
    </lineage>
</organism>
<dbReference type="Pfam" id="PF13443">
    <property type="entry name" value="HTH_26"/>
    <property type="match status" value="1"/>
</dbReference>
<reference evidence="2 3" key="2">
    <citation type="journal article" date="2010" name="Stand. Genomic Sci.">
        <title>Complete genome sequence of Sebaldella termitidis type strain (NCTC 11300).</title>
        <authorList>
            <person name="Harmon-Smith M."/>
            <person name="Celia L."/>
            <person name="Chertkov O."/>
            <person name="Lapidus A."/>
            <person name="Copeland A."/>
            <person name="Glavina Del Rio T."/>
            <person name="Nolan M."/>
            <person name="Lucas S."/>
            <person name="Tice H."/>
            <person name="Cheng J.F."/>
            <person name="Han C."/>
            <person name="Detter J.C."/>
            <person name="Bruce D."/>
            <person name="Goodwin L."/>
            <person name="Pitluck S."/>
            <person name="Pati A."/>
            <person name="Liolios K."/>
            <person name="Ivanova N."/>
            <person name="Mavromatis K."/>
            <person name="Mikhailova N."/>
            <person name="Chen A."/>
            <person name="Palaniappan K."/>
            <person name="Land M."/>
            <person name="Hauser L."/>
            <person name="Chang Y.J."/>
            <person name="Jeffries C.D."/>
            <person name="Brettin T."/>
            <person name="Goker M."/>
            <person name="Beck B."/>
            <person name="Bristow J."/>
            <person name="Eisen J.A."/>
            <person name="Markowitz V."/>
            <person name="Hugenholtz P."/>
            <person name="Kyrpides N.C."/>
            <person name="Klenk H.P."/>
            <person name="Chen F."/>
        </authorList>
    </citation>
    <scope>NUCLEOTIDE SEQUENCE [LARGE SCALE GENOMIC DNA]</scope>
    <source>
        <strain evidence="3">ATCC 33386 / NCTC 11300</strain>
    </source>
</reference>
<gene>
    <name evidence="2" type="ordered locus">Sterm_1502</name>
</gene>
<dbReference type="InterPro" id="IPR001387">
    <property type="entry name" value="Cro/C1-type_HTH"/>
</dbReference>